<reference evidence="2" key="1">
    <citation type="submission" date="2021-02" db="EMBL/GenBank/DDBJ databases">
        <authorList>
            <person name="Nowell W R."/>
        </authorList>
    </citation>
    <scope>NUCLEOTIDE SEQUENCE</scope>
</reference>
<evidence type="ECO:0000313" key="4">
    <source>
        <dbReference type="Proteomes" id="UP000663881"/>
    </source>
</evidence>
<protein>
    <submittedName>
        <fullName evidence="2">Uncharacterized protein</fullName>
    </submittedName>
</protein>
<evidence type="ECO:0000313" key="2">
    <source>
        <dbReference type="EMBL" id="CAF3980163.1"/>
    </source>
</evidence>
<dbReference type="Proteomes" id="UP000663881">
    <property type="component" value="Unassembled WGS sequence"/>
</dbReference>
<accession>A0A819MH98</accession>
<dbReference type="EMBL" id="CAJOAY010002791">
    <property type="protein sequence ID" value="CAF3980163.1"/>
    <property type="molecule type" value="Genomic_DNA"/>
</dbReference>
<dbReference type="EMBL" id="CAJOAZ010003485">
    <property type="protein sequence ID" value="CAF4010640.1"/>
    <property type="molecule type" value="Genomic_DNA"/>
</dbReference>
<dbReference type="EMBL" id="CAJNON010000865">
    <property type="protein sequence ID" value="CAF1394804.1"/>
    <property type="molecule type" value="Genomic_DNA"/>
</dbReference>
<sequence length="152" mass="15624">MVFDSSLKELSVQHYLTVAIWQHPVGKEPTTTSTSTTTTTTKTTTTTTTTTTKTTTTTTTTATKTTTTTTTTKTTTTTTTTTTPGCHTCFGSSYTNSCSGCSTSSAGCTISCTCSGGSNGLTNSSITLSPGFGNGCFVENVSGYLQCTSHCT</sequence>
<dbReference type="AlphaFoldDB" id="A0A819MH98"/>
<dbReference type="Proteomes" id="UP000663844">
    <property type="component" value="Unassembled WGS sequence"/>
</dbReference>
<evidence type="ECO:0000313" key="1">
    <source>
        <dbReference type="EMBL" id="CAF1394804.1"/>
    </source>
</evidence>
<organism evidence="2 4">
    <name type="scientific">Adineta steineri</name>
    <dbReference type="NCBI Taxonomy" id="433720"/>
    <lineage>
        <taxon>Eukaryota</taxon>
        <taxon>Metazoa</taxon>
        <taxon>Spiralia</taxon>
        <taxon>Gnathifera</taxon>
        <taxon>Rotifera</taxon>
        <taxon>Eurotatoria</taxon>
        <taxon>Bdelloidea</taxon>
        <taxon>Adinetida</taxon>
        <taxon>Adinetidae</taxon>
        <taxon>Adineta</taxon>
    </lineage>
</organism>
<proteinExistence type="predicted"/>
<comment type="caution">
    <text evidence="2">The sequence shown here is derived from an EMBL/GenBank/DDBJ whole genome shotgun (WGS) entry which is preliminary data.</text>
</comment>
<dbReference type="Proteomes" id="UP000663891">
    <property type="component" value="Unassembled WGS sequence"/>
</dbReference>
<gene>
    <name evidence="2" type="ORF">OKA104_LOCUS28614</name>
    <name evidence="3" type="ORF">OXD698_LOCUS30081</name>
    <name evidence="1" type="ORF">VCS650_LOCUS36152</name>
</gene>
<dbReference type="OrthoDB" id="10581183at2759"/>
<name>A0A819MH98_9BILA</name>
<evidence type="ECO:0000313" key="3">
    <source>
        <dbReference type="EMBL" id="CAF4010640.1"/>
    </source>
</evidence>